<feature type="transmembrane region" description="Helical" evidence="1">
    <location>
        <begin position="24"/>
        <end position="48"/>
    </location>
</feature>
<gene>
    <name evidence="2" type="ORF">WMSIL1_LOCUS14760</name>
</gene>
<reference evidence="2 3" key="1">
    <citation type="submission" date="2019-07" db="EMBL/GenBank/DDBJ databases">
        <authorList>
            <person name="Jastrzebski P J."/>
            <person name="Paukszto L."/>
            <person name="Jastrzebski P J."/>
        </authorList>
    </citation>
    <scope>NUCLEOTIDE SEQUENCE [LARGE SCALE GENOMIC DNA]</scope>
    <source>
        <strain evidence="2 3">WMS-il1</strain>
    </source>
</reference>
<dbReference type="EMBL" id="CABIJS010000715">
    <property type="protein sequence ID" value="VUZ57316.1"/>
    <property type="molecule type" value="Genomic_DNA"/>
</dbReference>
<feature type="transmembrane region" description="Helical" evidence="1">
    <location>
        <begin position="69"/>
        <end position="90"/>
    </location>
</feature>
<evidence type="ECO:0000313" key="3">
    <source>
        <dbReference type="Proteomes" id="UP000321570"/>
    </source>
</evidence>
<protein>
    <submittedName>
        <fullName evidence="2">Uncharacterized protein</fullName>
    </submittedName>
</protein>
<dbReference type="AlphaFoldDB" id="A0A564ZCZ0"/>
<keyword evidence="3" id="KW-1185">Reference proteome</keyword>
<proteinExistence type="predicted"/>
<accession>A0A564ZCZ0</accession>
<sequence length="98" mass="11790">MHGDMIYDVEVGWWRTQEWRNPPFISVIYLCVHYPIRSILLVFFHLHLRPILIEEELRECTRVDYNVSYALPWVIRFCLEILFCGVFTIVGSDYSHLV</sequence>
<dbReference type="Proteomes" id="UP000321570">
    <property type="component" value="Unassembled WGS sequence"/>
</dbReference>
<keyword evidence="1" id="KW-0812">Transmembrane</keyword>
<evidence type="ECO:0000256" key="1">
    <source>
        <dbReference type="SAM" id="Phobius"/>
    </source>
</evidence>
<name>A0A564ZCZ0_HYMDI</name>
<keyword evidence="1" id="KW-0472">Membrane</keyword>
<evidence type="ECO:0000313" key="2">
    <source>
        <dbReference type="EMBL" id="VUZ57316.1"/>
    </source>
</evidence>
<organism evidence="2 3">
    <name type="scientific">Hymenolepis diminuta</name>
    <name type="common">Rat tapeworm</name>
    <dbReference type="NCBI Taxonomy" id="6216"/>
    <lineage>
        <taxon>Eukaryota</taxon>
        <taxon>Metazoa</taxon>
        <taxon>Spiralia</taxon>
        <taxon>Lophotrochozoa</taxon>
        <taxon>Platyhelminthes</taxon>
        <taxon>Cestoda</taxon>
        <taxon>Eucestoda</taxon>
        <taxon>Cyclophyllidea</taxon>
        <taxon>Hymenolepididae</taxon>
        <taxon>Hymenolepis</taxon>
    </lineage>
</organism>
<keyword evidence="1" id="KW-1133">Transmembrane helix</keyword>